<comment type="caution">
    <text evidence="1">The sequence shown here is derived from an EMBL/GenBank/DDBJ whole genome shotgun (WGS) entry which is preliminary data.</text>
</comment>
<evidence type="ECO:0000313" key="2">
    <source>
        <dbReference type="Proteomes" id="UP000004001"/>
    </source>
</evidence>
<name>D1VZE0_9BACT</name>
<evidence type="ECO:0000313" key="1">
    <source>
        <dbReference type="EMBL" id="EFA97531.1"/>
    </source>
</evidence>
<organism evidence="1 2">
    <name type="scientific">Hoylesella timonensis CRIS 5C-B1</name>
    <dbReference type="NCBI Taxonomy" id="679189"/>
    <lineage>
        <taxon>Bacteria</taxon>
        <taxon>Pseudomonadati</taxon>
        <taxon>Bacteroidota</taxon>
        <taxon>Bacteroidia</taxon>
        <taxon>Bacteroidales</taxon>
        <taxon>Prevotellaceae</taxon>
        <taxon>Hoylesella</taxon>
    </lineage>
</organism>
<keyword evidence="2" id="KW-1185">Reference proteome</keyword>
<dbReference type="Proteomes" id="UP000004001">
    <property type="component" value="Unassembled WGS sequence"/>
</dbReference>
<sequence>MRNGIQRTRMKRLITKVQIHLFEKMRKTLIFSKKKYTELSLQKLKM</sequence>
<reference evidence="1 2" key="1">
    <citation type="submission" date="2009-12" db="EMBL/GenBank/DDBJ databases">
        <title>Genome Sequence of Prevotella timonensis CRIS 5C-B1.</title>
        <authorList>
            <person name="Durkin A.S."/>
            <person name="Madupu R."/>
            <person name="Torralba M."/>
            <person name="Methe B."/>
            <person name="Sutton G."/>
            <person name="Strausberg R.L."/>
            <person name="Nelson K.E."/>
        </authorList>
    </citation>
    <scope>NUCLEOTIDE SEQUENCE [LARGE SCALE GENOMIC DNA]</scope>
    <source>
        <strain evidence="1 2">CRIS 5C-B1</strain>
    </source>
</reference>
<gene>
    <name evidence="1" type="ORF">HMPREF9019_1792</name>
</gene>
<dbReference type="EMBL" id="ADEF01000031">
    <property type="protein sequence ID" value="EFA97531.1"/>
    <property type="molecule type" value="Genomic_DNA"/>
</dbReference>
<accession>D1VZE0</accession>
<proteinExistence type="predicted"/>
<dbReference type="AlphaFoldDB" id="D1VZE0"/>
<protein>
    <submittedName>
        <fullName evidence="1">Uncharacterized protein</fullName>
    </submittedName>
</protein>